<dbReference type="InterPro" id="IPR050333">
    <property type="entry name" value="SLRP"/>
</dbReference>
<accession>A0ABR1BC39</accession>
<keyword evidence="5" id="KW-1185">Reference proteome</keyword>
<dbReference type="Gene3D" id="3.80.10.10">
    <property type="entry name" value="Ribonuclease Inhibitor"/>
    <property type="match status" value="2"/>
</dbReference>
<feature type="chain" id="PRO_5045947971" description="LRRCT domain-containing protein" evidence="3">
    <location>
        <begin position="27"/>
        <end position="494"/>
    </location>
</feature>
<dbReference type="SUPFAM" id="SSF52058">
    <property type="entry name" value="L domain-like"/>
    <property type="match status" value="1"/>
</dbReference>
<comment type="caution">
    <text evidence="4">The sequence shown here is derived from an EMBL/GenBank/DDBJ whole genome shotgun (WGS) entry which is preliminary data.</text>
</comment>
<dbReference type="PANTHER" id="PTHR45712">
    <property type="entry name" value="AGAP008170-PA"/>
    <property type="match status" value="1"/>
</dbReference>
<dbReference type="SMART" id="SM00365">
    <property type="entry name" value="LRR_SD22"/>
    <property type="match status" value="5"/>
</dbReference>
<dbReference type="PANTHER" id="PTHR45712:SF22">
    <property type="entry name" value="INSULIN-LIKE GROWTH FACTOR-BINDING PROTEIN COMPLEX ACID LABILE SUBUNIT"/>
    <property type="match status" value="1"/>
</dbReference>
<reference evidence="4 5" key="1">
    <citation type="submission" date="2023-09" db="EMBL/GenBank/DDBJ databases">
        <title>Genomes of two closely related lineages of the louse Polyplax serrata with different host specificities.</title>
        <authorList>
            <person name="Martinu J."/>
            <person name="Tarabai H."/>
            <person name="Stefka J."/>
            <person name="Hypsa V."/>
        </authorList>
    </citation>
    <scope>NUCLEOTIDE SEQUENCE [LARGE SCALE GENOMIC DNA]</scope>
    <source>
        <strain evidence="4">98ZLc_SE</strain>
    </source>
</reference>
<evidence type="ECO:0000256" key="2">
    <source>
        <dbReference type="ARBA" id="ARBA00022737"/>
    </source>
</evidence>
<gene>
    <name evidence="4" type="ORF">RUM44_008356</name>
</gene>
<dbReference type="SMART" id="SM00369">
    <property type="entry name" value="LRR_TYP"/>
    <property type="match status" value="11"/>
</dbReference>
<dbReference type="InterPro" id="IPR003591">
    <property type="entry name" value="Leu-rich_rpt_typical-subtyp"/>
</dbReference>
<name>A0ABR1BC39_POLSC</name>
<evidence type="ECO:0008006" key="6">
    <source>
        <dbReference type="Google" id="ProtNLM"/>
    </source>
</evidence>
<keyword evidence="2" id="KW-0677">Repeat</keyword>
<evidence type="ECO:0000313" key="5">
    <source>
        <dbReference type="Proteomes" id="UP001359485"/>
    </source>
</evidence>
<dbReference type="InterPro" id="IPR032675">
    <property type="entry name" value="LRR_dom_sf"/>
</dbReference>
<dbReference type="Pfam" id="PF13855">
    <property type="entry name" value="LRR_8"/>
    <property type="match status" value="4"/>
</dbReference>
<evidence type="ECO:0000313" key="4">
    <source>
        <dbReference type="EMBL" id="KAK6637934.1"/>
    </source>
</evidence>
<keyword evidence="1" id="KW-0433">Leucine-rich repeat</keyword>
<dbReference type="EMBL" id="JAWJWF010000002">
    <property type="protein sequence ID" value="KAK6637934.1"/>
    <property type="molecule type" value="Genomic_DNA"/>
</dbReference>
<proteinExistence type="predicted"/>
<evidence type="ECO:0000256" key="1">
    <source>
        <dbReference type="ARBA" id="ARBA00022614"/>
    </source>
</evidence>
<organism evidence="4 5">
    <name type="scientific">Polyplax serrata</name>
    <name type="common">Common mouse louse</name>
    <dbReference type="NCBI Taxonomy" id="468196"/>
    <lineage>
        <taxon>Eukaryota</taxon>
        <taxon>Metazoa</taxon>
        <taxon>Ecdysozoa</taxon>
        <taxon>Arthropoda</taxon>
        <taxon>Hexapoda</taxon>
        <taxon>Insecta</taxon>
        <taxon>Pterygota</taxon>
        <taxon>Neoptera</taxon>
        <taxon>Paraneoptera</taxon>
        <taxon>Psocodea</taxon>
        <taxon>Troctomorpha</taxon>
        <taxon>Phthiraptera</taxon>
        <taxon>Anoplura</taxon>
        <taxon>Polyplacidae</taxon>
        <taxon>Polyplax</taxon>
    </lineage>
</organism>
<dbReference type="InterPro" id="IPR001611">
    <property type="entry name" value="Leu-rich_rpt"/>
</dbReference>
<keyword evidence="3" id="KW-0732">Signal</keyword>
<protein>
    <recommendedName>
        <fullName evidence="6">LRRCT domain-containing protein</fullName>
    </recommendedName>
</protein>
<evidence type="ECO:0000256" key="3">
    <source>
        <dbReference type="SAM" id="SignalP"/>
    </source>
</evidence>
<feature type="signal peptide" evidence="3">
    <location>
        <begin position="1"/>
        <end position="26"/>
    </location>
</feature>
<dbReference type="Proteomes" id="UP001359485">
    <property type="component" value="Unassembled WGS sequence"/>
</dbReference>
<dbReference type="PROSITE" id="PS51450">
    <property type="entry name" value="LRR"/>
    <property type="match status" value="5"/>
</dbReference>
<sequence length="494" mass="55898">MVKERRMSVITFFWGAVFLLLTEVSAQQMTQNCPSHGEILPCKCTVKKMGLDILCEYTDPNHIAKAMGALKGKPSSMVIYYLKLRHNMMPKLQGFIFLGLEISHLTIHNSSLAVVEETSLSSIGNGLTQLDLSANSLGAVPSVALKNLHHLLILNLNHNKISVLHNKAFEGMDTLEILTIYENKISVIEADAFKGLEKKLKRLNLGKNELTSVPTHALYYMDNLKKLEMQENKITEISEEDFKGMHSLDALILAHNRIKEVGANVFRHLGLLTSLELEGNSIYHLDPDAFTGLEENLQYLRLGDNNLHTIPSETLKRLHRLRTLDLRANNISYIGEDAFLGYGDAITFLNLQKNMIKTLPAMAFDNLNSLETLSLQNNKLTHIPEEIMEPIVDTLRVVDIMDNPLICDCELTWYKEWLKNLRGKDDETMHKKRIVCTMVSEHREYNIQNLPVDKMNCVGKNLGQTYNGAPSTYQRNLFHQKIILTLMGIFAGAV</sequence>